<accession>A0A6B8VZ44</accession>
<proteinExistence type="predicted"/>
<feature type="region of interest" description="Disordered" evidence="1">
    <location>
        <begin position="151"/>
        <end position="174"/>
    </location>
</feature>
<feature type="compositionally biased region" description="Low complexity" evidence="1">
    <location>
        <begin position="159"/>
        <end position="172"/>
    </location>
</feature>
<evidence type="ECO:0000256" key="1">
    <source>
        <dbReference type="SAM" id="MobiDB-lite"/>
    </source>
</evidence>
<evidence type="ECO:0000313" key="2">
    <source>
        <dbReference type="EMBL" id="QGU04325.1"/>
    </source>
</evidence>
<dbReference type="EMBL" id="CP046453">
    <property type="protein sequence ID" value="QGU04325.1"/>
    <property type="molecule type" value="Genomic_DNA"/>
</dbReference>
<dbReference type="Proteomes" id="UP000425178">
    <property type="component" value="Chromosome"/>
</dbReference>
<dbReference type="RefSeq" id="WP_156227642.1">
    <property type="nucleotide sequence ID" value="NZ_CP046453.1"/>
</dbReference>
<dbReference type="KEGG" id="ccoe:CETAM_05270"/>
<evidence type="ECO:0000313" key="3">
    <source>
        <dbReference type="Proteomes" id="UP000425178"/>
    </source>
</evidence>
<protein>
    <recommendedName>
        <fullName evidence="4">DUF937 domain-containing protein</fullName>
    </recommendedName>
</protein>
<name>A0A6B8VZ44_9CORY</name>
<gene>
    <name evidence="2" type="ORF">CETAM_05270</name>
</gene>
<dbReference type="InterPro" id="IPR009282">
    <property type="entry name" value="DUF937"/>
</dbReference>
<reference evidence="2 3" key="1">
    <citation type="journal article" date="2021" name="Int. J. Syst. Evol. Microbiol.">
        <title>Classification of three corynebacterial strains isolated from a small paddock in North Rhine-Westphalia: proposal of &lt;i&gt;Corynebacterium kalinowskii&lt;/i&gt; sp. nov., &lt;i&gt;Corynebacterium comes&lt;/i&gt; sp. nov. and &lt;i&gt;Corynebacterium occultum&lt;/i&gt; sp. nov.</title>
        <authorList>
            <person name="Schaffert L."/>
            <person name="Ruwe M."/>
            <person name="Milse J."/>
            <person name="Hanuschka K."/>
            <person name="Ortseifen V."/>
            <person name="Droste J."/>
            <person name="Brandt D."/>
            <person name="Schl L."/>
            <person name="Kutter Y."/>
            <person name="Vinke S."/>
            <person name="Vieh P."/>
            <person name="Jacob L."/>
            <person name="L N.C."/>
            <person name="Schulte-Berndt E."/>
            <person name="Hain C."/>
            <person name="Linder M."/>
            <person name="Schmidt P."/>
            <person name="Wollenschl L."/>
            <person name="Luttermann T."/>
            <person name="Thieme E."/>
            <person name="Hassa J."/>
            <person name="Haak M."/>
            <person name="Wittchen M."/>
            <person name="Mentz A."/>
            <person name="Persicke M."/>
            <person name="Busche T."/>
            <person name="R C."/>
        </authorList>
    </citation>
    <scope>NUCLEOTIDE SEQUENCE [LARGE SCALE GENOMIC DNA]</scope>
    <source>
        <strain evidence="2 3">2019</strain>
    </source>
</reference>
<dbReference type="Pfam" id="PF06078">
    <property type="entry name" value="DUF937"/>
    <property type="match status" value="1"/>
</dbReference>
<sequence>MTDNINQFLSSLPIDRIAGQLGEDPNKVRQAAETVLPALLMGMGANAQAPEGRDSLASALGKHDPSLAEGDVDVEAIDTADGAKIAHHVFGSKEEQVVHQLGGVAGGSDLVKKLLPILAPLAMSWLAGRLQQRGSTETSPQGGLLEQILGQVLGGGPSSGPTSTQASGSPLEGMGGGIFGDLLGGLLGGGRR</sequence>
<evidence type="ECO:0008006" key="4">
    <source>
        <dbReference type="Google" id="ProtNLM"/>
    </source>
</evidence>
<organism evidence="2 3">
    <name type="scientific">Corynebacterium comes</name>
    <dbReference type="NCBI Taxonomy" id="2675218"/>
    <lineage>
        <taxon>Bacteria</taxon>
        <taxon>Bacillati</taxon>
        <taxon>Actinomycetota</taxon>
        <taxon>Actinomycetes</taxon>
        <taxon>Mycobacteriales</taxon>
        <taxon>Corynebacteriaceae</taxon>
        <taxon>Corynebacterium</taxon>
    </lineage>
</organism>
<dbReference type="AlphaFoldDB" id="A0A6B8VZ44"/>
<keyword evidence="3" id="KW-1185">Reference proteome</keyword>